<name>A0A1I5SQD0_9BACT</name>
<feature type="domain" description="Sulfatase-modifying factor enzyme-like" evidence="2">
    <location>
        <begin position="55"/>
        <end position="367"/>
    </location>
</feature>
<evidence type="ECO:0000313" key="4">
    <source>
        <dbReference type="Proteomes" id="UP000199031"/>
    </source>
</evidence>
<feature type="region of interest" description="Disordered" evidence="1">
    <location>
        <begin position="494"/>
        <end position="513"/>
    </location>
</feature>
<dbReference type="InterPro" id="IPR005532">
    <property type="entry name" value="SUMF_dom"/>
</dbReference>
<organism evidence="3 4">
    <name type="scientific">Parafilimonas terrae</name>
    <dbReference type="NCBI Taxonomy" id="1465490"/>
    <lineage>
        <taxon>Bacteria</taxon>
        <taxon>Pseudomonadati</taxon>
        <taxon>Bacteroidota</taxon>
        <taxon>Chitinophagia</taxon>
        <taxon>Chitinophagales</taxon>
        <taxon>Chitinophagaceae</taxon>
        <taxon>Parafilimonas</taxon>
    </lineage>
</organism>
<dbReference type="Pfam" id="PF03781">
    <property type="entry name" value="FGE-sulfatase"/>
    <property type="match status" value="1"/>
</dbReference>
<evidence type="ECO:0000256" key="1">
    <source>
        <dbReference type="SAM" id="MobiDB-lite"/>
    </source>
</evidence>
<protein>
    <submittedName>
        <fullName evidence="3">Gliding motility-associated lipoprotein GldJ/gliding motility-associated lipoprotein GldJ,TIGR03530</fullName>
    </submittedName>
</protein>
<keyword evidence="4" id="KW-1185">Reference proteome</keyword>
<reference evidence="3 4" key="1">
    <citation type="submission" date="2016-10" db="EMBL/GenBank/DDBJ databases">
        <authorList>
            <person name="de Groot N.N."/>
        </authorList>
    </citation>
    <scope>NUCLEOTIDE SEQUENCE [LARGE SCALE GENOMIC DNA]</scope>
    <source>
        <strain evidence="3 4">DSM 28286</strain>
    </source>
</reference>
<evidence type="ECO:0000259" key="2">
    <source>
        <dbReference type="Pfam" id="PF03781"/>
    </source>
</evidence>
<dbReference type="SUPFAM" id="SSF56436">
    <property type="entry name" value="C-type lectin-like"/>
    <property type="match status" value="1"/>
</dbReference>
<dbReference type="InterPro" id="IPR051043">
    <property type="entry name" value="Sulfatase_Mod_Factor_Kinase"/>
</dbReference>
<dbReference type="PANTHER" id="PTHR23150:SF19">
    <property type="entry name" value="FORMYLGLYCINE-GENERATING ENZYME"/>
    <property type="match status" value="1"/>
</dbReference>
<dbReference type="STRING" id="1465490.SAMN05444277_101893"/>
<gene>
    <name evidence="3" type="ORF">SAMN05444277_101893</name>
</gene>
<sequence>MYTFLLAGLLVSCKKGGSKSSWKKKDGTSDVTGWHYNDKDQGGYYVAKPKDIKTGPGLVFVQGGTFTMGSTEEDVMGDNNNFPRRVTVNSFFIDKTEVANVHYREYIHWIENVFSDPQYEAVVQGAKPDTLVWRSELAYNEPYVEYYFRHPSYNYYPVVGVTWRQAHDFCIWRTDRVNELALIKSGYQNKNLIKQEMNGGGQDNFNTKSYLMGEYEGVPGKPKKNPLKDAQGRPRTTVAFEDGILFPDYRLPTEAEWEYAALGLVSENPAPRRSEKKRGEELIANKQIYAWKNDGYDNLRATKKGAMQGAMLANFKRGNGDYMGVSGGLNDRSAIPASVTSFFPNGFGLYNMSGNVSEWVADVYRPNSLLDVDDINPYRGNVFMQVDKSGGEGNMRDSLGRIKMIPENDSALADRRNYQRSYAINYLDGDSASRVFYGYGVTTLISDQSRVIKGGSWLDMPYWLSPGARRFYEEYESSATIGFRCAMTHYGAPESGSTKTKTGNFFPKRRQKR</sequence>
<evidence type="ECO:0000313" key="3">
    <source>
        <dbReference type="EMBL" id="SFP73004.1"/>
    </source>
</evidence>
<proteinExistence type="predicted"/>
<dbReference type="InterPro" id="IPR042095">
    <property type="entry name" value="SUMF_sf"/>
</dbReference>
<dbReference type="AlphaFoldDB" id="A0A1I5SQD0"/>
<dbReference type="Gene3D" id="3.90.1580.10">
    <property type="entry name" value="paralog of FGE (formylglycine-generating enzyme)"/>
    <property type="match status" value="1"/>
</dbReference>
<dbReference type="Proteomes" id="UP000199031">
    <property type="component" value="Unassembled WGS sequence"/>
</dbReference>
<dbReference type="InterPro" id="IPR016187">
    <property type="entry name" value="CTDL_fold"/>
</dbReference>
<dbReference type="GO" id="GO:0120147">
    <property type="term" value="F:formylglycine-generating oxidase activity"/>
    <property type="evidence" value="ECO:0007669"/>
    <property type="project" value="TreeGrafter"/>
</dbReference>
<keyword evidence="3" id="KW-0449">Lipoprotein</keyword>
<accession>A0A1I5SQD0</accession>
<dbReference type="PANTHER" id="PTHR23150">
    <property type="entry name" value="SULFATASE MODIFYING FACTOR 1, 2"/>
    <property type="match status" value="1"/>
</dbReference>
<dbReference type="EMBL" id="FOXQ01000001">
    <property type="protein sequence ID" value="SFP73004.1"/>
    <property type="molecule type" value="Genomic_DNA"/>
</dbReference>